<dbReference type="PIRSF" id="PIRSF006648">
    <property type="entry name" value="DrrB"/>
    <property type="match status" value="1"/>
</dbReference>
<dbReference type="InterPro" id="IPR000412">
    <property type="entry name" value="ABC_2_transport"/>
</dbReference>
<comment type="similarity">
    <text evidence="5">Belongs to the ABC-2 integral membrane protein family.</text>
</comment>
<evidence type="ECO:0000256" key="5">
    <source>
        <dbReference type="RuleBase" id="RU361157"/>
    </source>
</evidence>
<evidence type="ECO:0000256" key="4">
    <source>
        <dbReference type="ARBA" id="ARBA00023136"/>
    </source>
</evidence>
<keyword evidence="5" id="KW-1003">Cell membrane</keyword>
<evidence type="ECO:0000259" key="6">
    <source>
        <dbReference type="PROSITE" id="PS51012"/>
    </source>
</evidence>
<dbReference type="OrthoDB" id="670210at2"/>
<evidence type="ECO:0000313" key="8">
    <source>
        <dbReference type="Proteomes" id="UP000321805"/>
    </source>
</evidence>
<dbReference type="InterPro" id="IPR051784">
    <property type="entry name" value="Nod_factor_ABC_transporter"/>
</dbReference>
<proteinExistence type="inferred from homology"/>
<feature type="transmembrane region" description="Helical" evidence="5">
    <location>
        <begin position="174"/>
        <end position="191"/>
    </location>
</feature>
<keyword evidence="2 5" id="KW-0812">Transmembrane</keyword>
<protein>
    <recommendedName>
        <fullName evidence="5">Transport permease protein</fullName>
    </recommendedName>
</protein>
<dbReference type="EMBL" id="CP042430">
    <property type="protein sequence ID" value="QEC46547.1"/>
    <property type="molecule type" value="Genomic_DNA"/>
</dbReference>
<feature type="transmembrane region" description="Helical" evidence="5">
    <location>
        <begin position="104"/>
        <end position="130"/>
    </location>
</feature>
<dbReference type="PANTHER" id="PTHR43229:SF2">
    <property type="entry name" value="NODULATION PROTEIN J"/>
    <property type="match status" value="1"/>
</dbReference>
<sequence length="267" mass="28426">MRSSTFVSDTWVIARRGLKHMRRQPEALSDATIQPVMFVLLFAFVFGGAIAVPGGGSYKEFLMGGIFAQTIVFGAFGVAIALSNDRNNGAIDRFHSLPIPRSSVLAGHAVANLIRALLPIVFMSVTGYIVGWRIHSGVLDILAAYGLMIVFSFAVIWIGVLLGSSVPTPEAVQGVAFVAIFPITFIASTFVPTSTLPGVLKTIAEWNPTSALANALRHLFDNPGGVAPPGAAWPLAHPIAYTLLWAAAIVAVCAPLAVRQYQRSIRS</sequence>
<feature type="transmembrane region" description="Helical" evidence="5">
    <location>
        <begin position="142"/>
        <end position="162"/>
    </location>
</feature>
<feature type="transmembrane region" description="Helical" evidence="5">
    <location>
        <begin position="61"/>
        <end position="83"/>
    </location>
</feature>
<gene>
    <name evidence="7" type="ORF">FSW04_02445</name>
</gene>
<evidence type="ECO:0000256" key="1">
    <source>
        <dbReference type="ARBA" id="ARBA00004141"/>
    </source>
</evidence>
<organism evidence="7 8">
    <name type="scientific">Baekduia soli</name>
    <dbReference type="NCBI Taxonomy" id="496014"/>
    <lineage>
        <taxon>Bacteria</taxon>
        <taxon>Bacillati</taxon>
        <taxon>Actinomycetota</taxon>
        <taxon>Thermoleophilia</taxon>
        <taxon>Solirubrobacterales</taxon>
        <taxon>Baekduiaceae</taxon>
        <taxon>Baekduia</taxon>
    </lineage>
</organism>
<name>A0A5B8U0N6_9ACTN</name>
<evidence type="ECO:0000256" key="3">
    <source>
        <dbReference type="ARBA" id="ARBA00022989"/>
    </source>
</evidence>
<keyword evidence="3 5" id="KW-1133">Transmembrane helix</keyword>
<dbReference type="InterPro" id="IPR013525">
    <property type="entry name" value="ABC2_TM"/>
</dbReference>
<keyword evidence="8" id="KW-1185">Reference proteome</keyword>
<dbReference type="RefSeq" id="WP_146915873.1">
    <property type="nucleotide sequence ID" value="NZ_CP042430.1"/>
</dbReference>
<dbReference type="GO" id="GO:0043190">
    <property type="term" value="C:ATP-binding cassette (ABC) transporter complex"/>
    <property type="evidence" value="ECO:0007669"/>
    <property type="project" value="InterPro"/>
</dbReference>
<dbReference type="GO" id="GO:0140359">
    <property type="term" value="F:ABC-type transporter activity"/>
    <property type="evidence" value="ECO:0007669"/>
    <property type="project" value="InterPro"/>
</dbReference>
<comment type="subcellular location">
    <subcellularLocation>
        <location evidence="5">Cell membrane</location>
        <topology evidence="5">Multi-pass membrane protein</topology>
    </subcellularLocation>
    <subcellularLocation>
        <location evidence="1">Membrane</location>
        <topology evidence="1">Multi-pass membrane protein</topology>
    </subcellularLocation>
</comment>
<keyword evidence="5" id="KW-0813">Transport</keyword>
<evidence type="ECO:0000256" key="2">
    <source>
        <dbReference type="ARBA" id="ARBA00022692"/>
    </source>
</evidence>
<dbReference type="Pfam" id="PF01061">
    <property type="entry name" value="ABC2_membrane"/>
    <property type="match status" value="1"/>
</dbReference>
<dbReference type="KEGG" id="bsol:FSW04_02445"/>
<dbReference type="PROSITE" id="PS51012">
    <property type="entry name" value="ABC_TM2"/>
    <property type="match status" value="1"/>
</dbReference>
<keyword evidence="4 5" id="KW-0472">Membrane</keyword>
<evidence type="ECO:0000313" key="7">
    <source>
        <dbReference type="EMBL" id="QEC46547.1"/>
    </source>
</evidence>
<dbReference type="InterPro" id="IPR047817">
    <property type="entry name" value="ABC2_TM_bact-type"/>
</dbReference>
<reference evidence="7 8" key="1">
    <citation type="journal article" date="2018" name="J. Microbiol.">
        <title>Baekduia soli gen. nov., sp. nov., a novel bacterium isolated from the soil of Baekdu Mountain and proposal of a novel family name, Baekduiaceae fam. nov.</title>
        <authorList>
            <person name="An D.S."/>
            <person name="Siddiqi M.Z."/>
            <person name="Kim K.H."/>
            <person name="Yu H.S."/>
            <person name="Im W.T."/>
        </authorList>
    </citation>
    <scope>NUCLEOTIDE SEQUENCE [LARGE SCALE GENOMIC DNA]</scope>
    <source>
        <strain evidence="7 8">BR7-21</strain>
    </source>
</reference>
<dbReference type="Proteomes" id="UP000321805">
    <property type="component" value="Chromosome"/>
</dbReference>
<feature type="transmembrane region" description="Helical" evidence="5">
    <location>
        <begin position="31"/>
        <end position="55"/>
    </location>
</feature>
<accession>A0A5B8U0N6</accession>
<dbReference type="AlphaFoldDB" id="A0A5B8U0N6"/>
<feature type="transmembrane region" description="Helical" evidence="5">
    <location>
        <begin position="239"/>
        <end position="258"/>
    </location>
</feature>
<dbReference type="PANTHER" id="PTHR43229">
    <property type="entry name" value="NODULATION PROTEIN J"/>
    <property type="match status" value="1"/>
</dbReference>
<feature type="domain" description="ABC transmembrane type-2" evidence="6">
    <location>
        <begin position="26"/>
        <end position="264"/>
    </location>
</feature>